<evidence type="ECO:0000256" key="2">
    <source>
        <dbReference type="ARBA" id="ARBA00009645"/>
    </source>
</evidence>
<accession>A0AAW2I8M8</accession>
<keyword evidence="9" id="KW-0131">Cell cycle</keyword>
<dbReference type="GO" id="GO:0005874">
    <property type="term" value="C:microtubule"/>
    <property type="evidence" value="ECO:0007669"/>
    <property type="project" value="UniProtKB-KW"/>
</dbReference>
<evidence type="ECO:0000256" key="4">
    <source>
        <dbReference type="ARBA" id="ARBA00022618"/>
    </source>
</evidence>
<evidence type="ECO:0000256" key="6">
    <source>
        <dbReference type="ARBA" id="ARBA00022776"/>
    </source>
</evidence>
<keyword evidence="5" id="KW-0493">Microtubule</keyword>
<dbReference type="InterPro" id="IPR032733">
    <property type="entry name" value="HAUS3_N"/>
</dbReference>
<feature type="domain" description="HAUS augmin-like complex subunit 3 N-terminal" evidence="10">
    <location>
        <begin position="32"/>
        <end position="171"/>
    </location>
</feature>
<evidence type="ECO:0000256" key="3">
    <source>
        <dbReference type="ARBA" id="ARBA00022490"/>
    </source>
</evidence>
<dbReference type="GO" id="GO:0051225">
    <property type="term" value="P:spindle assembly"/>
    <property type="evidence" value="ECO:0007669"/>
    <property type="project" value="InterPro"/>
</dbReference>
<proteinExistence type="inferred from homology"/>
<keyword evidence="8" id="KW-0206">Cytoskeleton</keyword>
<dbReference type="GO" id="GO:0031023">
    <property type="term" value="P:microtubule organizing center organization"/>
    <property type="evidence" value="ECO:0007669"/>
    <property type="project" value="TreeGrafter"/>
</dbReference>
<gene>
    <name evidence="11" type="ORF">PYX00_000048</name>
</gene>
<dbReference type="GO" id="GO:0070652">
    <property type="term" value="C:HAUS complex"/>
    <property type="evidence" value="ECO:0007669"/>
    <property type="project" value="InterPro"/>
</dbReference>
<protein>
    <recommendedName>
        <fullName evidence="10">HAUS augmin-like complex subunit 3 N-terminal domain-containing protein</fullName>
    </recommendedName>
</protein>
<dbReference type="GO" id="GO:0051301">
    <property type="term" value="P:cell division"/>
    <property type="evidence" value="ECO:0007669"/>
    <property type="project" value="UniProtKB-KW"/>
</dbReference>
<evidence type="ECO:0000256" key="5">
    <source>
        <dbReference type="ARBA" id="ARBA00022701"/>
    </source>
</evidence>
<dbReference type="PANTHER" id="PTHR19378:SF1">
    <property type="entry name" value="HAUS AUGMIN-LIKE COMPLEX SUBUNIT 3 N-TERMINAL DOMAIN-CONTAINING PROTEIN"/>
    <property type="match status" value="1"/>
</dbReference>
<keyword evidence="6" id="KW-0498">Mitosis</keyword>
<dbReference type="GO" id="GO:0072686">
    <property type="term" value="C:mitotic spindle"/>
    <property type="evidence" value="ECO:0007669"/>
    <property type="project" value="TreeGrafter"/>
</dbReference>
<evidence type="ECO:0000259" key="10">
    <source>
        <dbReference type="Pfam" id="PF14932"/>
    </source>
</evidence>
<dbReference type="EMBL" id="JARGDH010000001">
    <property type="protein sequence ID" value="KAL0278141.1"/>
    <property type="molecule type" value="Genomic_DNA"/>
</dbReference>
<dbReference type="InterPro" id="IPR026206">
    <property type="entry name" value="HAUS3"/>
</dbReference>
<dbReference type="GO" id="GO:0005815">
    <property type="term" value="C:microtubule organizing center"/>
    <property type="evidence" value="ECO:0007669"/>
    <property type="project" value="TreeGrafter"/>
</dbReference>
<dbReference type="Pfam" id="PF14932">
    <property type="entry name" value="HAUS-augmin3"/>
    <property type="match status" value="1"/>
</dbReference>
<evidence type="ECO:0000256" key="8">
    <source>
        <dbReference type="ARBA" id="ARBA00023212"/>
    </source>
</evidence>
<comment type="similarity">
    <text evidence="2">Belongs to the HAUS3 family.</text>
</comment>
<evidence type="ECO:0000256" key="7">
    <source>
        <dbReference type="ARBA" id="ARBA00023054"/>
    </source>
</evidence>
<evidence type="ECO:0000313" key="11">
    <source>
        <dbReference type="EMBL" id="KAL0278141.1"/>
    </source>
</evidence>
<comment type="subcellular location">
    <subcellularLocation>
        <location evidence="1">Cytoplasm</location>
        <location evidence="1">Cytoskeleton</location>
        <location evidence="1">Spindle</location>
    </subcellularLocation>
</comment>
<evidence type="ECO:0000256" key="1">
    <source>
        <dbReference type="ARBA" id="ARBA00004186"/>
    </source>
</evidence>
<reference evidence="11" key="1">
    <citation type="journal article" date="2024" name="Gigascience">
        <title>Chromosome-level genome of the poultry shaft louse Menopon gallinae provides insight into the host-switching and adaptive evolution of parasitic lice.</title>
        <authorList>
            <person name="Xu Y."/>
            <person name="Ma L."/>
            <person name="Liu S."/>
            <person name="Liang Y."/>
            <person name="Liu Q."/>
            <person name="He Z."/>
            <person name="Tian L."/>
            <person name="Duan Y."/>
            <person name="Cai W."/>
            <person name="Li H."/>
            <person name="Song F."/>
        </authorList>
    </citation>
    <scope>NUCLEOTIDE SEQUENCE</scope>
    <source>
        <strain evidence="11">Cailab_2023a</strain>
    </source>
</reference>
<name>A0AAW2I8M8_9NEOP</name>
<keyword evidence="4" id="KW-0132">Cell division</keyword>
<evidence type="ECO:0000256" key="9">
    <source>
        <dbReference type="ARBA" id="ARBA00023306"/>
    </source>
</evidence>
<keyword evidence="7" id="KW-0175">Coiled coil</keyword>
<dbReference type="AlphaFoldDB" id="A0AAW2I8M8"/>
<comment type="caution">
    <text evidence="11">The sequence shown here is derived from an EMBL/GenBank/DDBJ whole genome shotgun (WGS) entry which is preliminary data.</text>
</comment>
<keyword evidence="3" id="KW-0963">Cytoplasm</keyword>
<organism evidence="11">
    <name type="scientific">Menopon gallinae</name>
    <name type="common">poultry shaft louse</name>
    <dbReference type="NCBI Taxonomy" id="328185"/>
    <lineage>
        <taxon>Eukaryota</taxon>
        <taxon>Metazoa</taxon>
        <taxon>Ecdysozoa</taxon>
        <taxon>Arthropoda</taxon>
        <taxon>Hexapoda</taxon>
        <taxon>Insecta</taxon>
        <taxon>Pterygota</taxon>
        <taxon>Neoptera</taxon>
        <taxon>Paraneoptera</taxon>
        <taxon>Psocodea</taxon>
        <taxon>Troctomorpha</taxon>
        <taxon>Phthiraptera</taxon>
        <taxon>Amblycera</taxon>
        <taxon>Menoponidae</taxon>
        <taxon>Menopon</taxon>
    </lineage>
</organism>
<dbReference type="PANTHER" id="PTHR19378">
    <property type="entry name" value="GOLGIN- RELATED"/>
    <property type="match status" value="1"/>
</dbReference>
<sequence>MSLKVLNKKFLVLLRQLSIDLDQFPDKSFDSLFENKQNEQGYFFEWFVDNISSENALTEAEVDVYNYLLKNNLAVTDEELNFAFTKYTPTYEDLKVLNDSYIKCSLVEELEDLNKEYQHLQNISSDLDAKFSSLKTKPNSLFEECNRYKKKQNHIAEELQQINSSFAIIYKEISNFNLSDVLKTMCIQDFKNALDEGCDLNFMLTMRNMEASRMNSFSGAENTEIQKLKSELETSSYLSVVSKGFSEEIKFKTLKAEEFLHKLKDEGDTFDEVFNIWCNATCLKTYDNSVKKVKLLQCNELYRELQKDCELMWHCFLSQSYSFDFCENKMKFSKYLEYLDRKKCDVACNIMLLQVLNKAIENEKRYCQLFDKLYYLVNKSWDKEKDTVDTLNYKNNRYKERFSINEKHALLLSCKKINAGKSPEKNIYINRVCSDVKLLIDDPCFCPDQLFGKLEQRITSYMSDVVNGPTNQIQMAPIQLQLDLSKCKQLLSELSHSVQRLLTEYVNIKESASSNDRRHILLWIDFLTNPKGLTAGLQELQSRSVKCLTNVTAMKI</sequence>